<evidence type="ECO:0000313" key="3">
    <source>
        <dbReference type="Proteomes" id="UP001054837"/>
    </source>
</evidence>
<evidence type="ECO:0000313" key="2">
    <source>
        <dbReference type="EMBL" id="GIX96667.1"/>
    </source>
</evidence>
<feature type="region of interest" description="Disordered" evidence="1">
    <location>
        <begin position="82"/>
        <end position="106"/>
    </location>
</feature>
<accession>A0AAV4PH34</accession>
<sequence>MRATSKLSRRKSAAVSSLLLEHAAISPPGFIVQSLSLSGEQQQQECNMKTFERNSAFRSQLALIRTRREPPPGFIVQSLSFSGEQQQQELASMPSGVEENPPPEIN</sequence>
<reference evidence="2 3" key="1">
    <citation type="submission" date="2021-06" db="EMBL/GenBank/DDBJ databases">
        <title>Caerostris darwini draft genome.</title>
        <authorList>
            <person name="Kono N."/>
            <person name="Arakawa K."/>
        </authorList>
    </citation>
    <scope>NUCLEOTIDE SEQUENCE [LARGE SCALE GENOMIC DNA]</scope>
</reference>
<gene>
    <name evidence="2" type="ORF">CDAR_170591</name>
</gene>
<evidence type="ECO:0000256" key="1">
    <source>
        <dbReference type="SAM" id="MobiDB-lite"/>
    </source>
</evidence>
<name>A0AAV4PH34_9ARAC</name>
<dbReference type="Proteomes" id="UP001054837">
    <property type="component" value="Unassembled WGS sequence"/>
</dbReference>
<protein>
    <submittedName>
        <fullName evidence="2">Uncharacterized protein</fullName>
    </submittedName>
</protein>
<proteinExistence type="predicted"/>
<dbReference type="EMBL" id="BPLQ01002955">
    <property type="protein sequence ID" value="GIX96667.1"/>
    <property type="molecule type" value="Genomic_DNA"/>
</dbReference>
<comment type="caution">
    <text evidence="2">The sequence shown here is derived from an EMBL/GenBank/DDBJ whole genome shotgun (WGS) entry which is preliminary data.</text>
</comment>
<organism evidence="2 3">
    <name type="scientific">Caerostris darwini</name>
    <dbReference type="NCBI Taxonomy" id="1538125"/>
    <lineage>
        <taxon>Eukaryota</taxon>
        <taxon>Metazoa</taxon>
        <taxon>Ecdysozoa</taxon>
        <taxon>Arthropoda</taxon>
        <taxon>Chelicerata</taxon>
        <taxon>Arachnida</taxon>
        <taxon>Araneae</taxon>
        <taxon>Araneomorphae</taxon>
        <taxon>Entelegynae</taxon>
        <taxon>Araneoidea</taxon>
        <taxon>Araneidae</taxon>
        <taxon>Caerostris</taxon>
    </lineage>
</organism>
<keyword evidence="3" id="KW-1185">Reference proteome</keyword>
<dbReference type="AlphaFoldDB" id="A0AAV4PH34"/>